<dbReference type="GO" id="GO:0005737">
    <property type="term" value="C:cytoplasm"/>
    <property type="evidence" value="ECO:0007669"/>
    <property type="project" value="TreeGrafter"/>
</dbReference>
<evidence type="ECO:0000256" key="1">
    <source>
        <dbReference type="ARBA" id="ARBA00022741"/>
    </source>
</evidence>
<protein>
    <recommendedName>
        <fullName evidence="4">Orc1-like AAA ATPase domain-containing protein</fullName>
    </recommendedName>
</protein>
<keyword evidence="1" id="KW-0547">Nucleotide-binding</keyword>
<dbReference type="AlphaFoldDB" id="A0A5C4IYB5"/>
<dbReference type="InterPro" id="IPR041664">
    <property type="entry name" value="AAA_16"/>
</dbReference>
<sequence length="507" mass="54298">MVDELLDELPFTGRDAELDAIESFFREGTDAGMLVVGASGAGRTRLAKEALVRLERAGVPTEWVAATPVMASIPFGAVAHLLPQGGACAYTDPLAVLRAVTSEIRQRAGGERLVLVVDNAHLLDDGSLAVLCHLFRHGVTGLIATLRTDVQLAAAKAEMWGDCRSRQLHLAPLSDAAVERLIDAVLPGHVDGPTRARLRRAARGNPRALRNLLHGAIETHTLRRRHRVWRWDGELPPTPALAAWVTGAVGKVAPDVSALLEIVACAEPLEVPLLEQLTSADTVDAAERAGLLTIERSQASLARPLHGEVLRAELTPYRSRTIYRRLAALSPRPTNDLLRAASWQVRGGGPVRPTLLADGARAALAHGAPDLAEQLANAARNTAPGAAADLLLAEVLLHRGDTARAAALLSRWPDAPGADWAVARASVLYWGTGQVAAAERELAKAAIDPDAATAAATHARILLFDGRRRQGGTGPRRPRPGRTTGERRTQHRPWRRRRPATSRSPPT</sequence>
<dbReference type="InterPro" id="IPR027417">
    <property type="entry name" value="P-loop_NTPase"/>
</dbReference>
<dbReference type="SUPFAM" id="SSF52540">
    <property type="entry name" value="P-loop containing nucleoside triphosphate hydrolases"/>
    <property type="match status" value="1"/>
</dbReference>
<feature type="region of interest" description="Disordered" evidence="3">
    <location>
        <begin position="464"/>
        <end position="507"/>
    </location>
</feature>
<gene>
    <name evidence="5" type="ORF">ETD83_40870</name>
</gene>
<evidence type="ECO:0000256" key="3">
    <source>
        <dbReference type="SAM" id="MobiDB-lite"/>
    </source>
</evidence>
<accession>A0A5C4IYB5</accession>
<name>A0A5C4IYB5_9ACTN</name>
<keyword evidence="2" id="KW-0067">ATP-binding</keyword>
<organism evidence="5 6">
    <name type="scientific">Actinomadura soli</name>
    <dbReference type="NCBI Taxonomy" id="2508997"/>
    <lineage>
        <taxon>Bacteria</taxon>
        <taxon>Bacillati</taxon>
        <taxon>Actinomycetota</taxon>
        <taxon>Actinomycetes</taxon>
        <taxon>Streptosporangiales</taxon>
        <taxon>Thermomonosporaceae</taxon>
        <taxon>Actinomadura</taxon>
    </lineage>
</organism>
<evidence type="ECO:0000313" key="6">
    <source>
        <dbReference type="Proteomes" id="UP000309174"/>
    </source>
</evidence>
<dbReference type="RefSeq" id="WP_171064728.1">
    <property type="nucleotide sequence ID" value="NZ_VCKW01000478.1"/>
</dbReference>
<comment type="caution">
    <text evidence="5">The sequence shown here is derived from an EMBL/GenBank/DDBJ whole genome shotgun (WGS) entry which is preliminary data.</text>
</comment>
<reference evidence="5 6" key="1">
    <citation type="submission" date="2019-05" db="EMBL/GenBank/DDBJ databases">
        <title>Draft genome sequence of Actinomadura sp. 14C53.</title>
        <authorList>
            <person name="Saricaoglu S."/>
            <person name="Isik K."/>
        </authorList>
    </citation>
    <scope>NUCLEOTIDE SEQUENCE [LARGE SCALE GENOMIC DNA]</scope>
    <source>
        <strain evidence="5 6">14C53</strain>
    </source>
</reference>
<dbReference type="Gene3D" id="3.40.50.300">
    <property type="entry name" value="P-loop containing nucleotide triphosphate hydrolases"/>
    <property type="match status" value="1"/>
</dbReference>
<keyword evidence="6" id="KW-1185">Reference proteome</keyword>
<dbReference type="Proteomes" id="UP000309174">
    <property type="component" value="Unassembled WGS sequence"/>
</dbReference>
<dbReference type="EMBL" id="VCKW01000478">
    <property type="protein sequence ID" value="TMQ84423.1"/>
    <property type="molecule type" value="Genomic_DNA"/>
</dbReference>
<evidence type="ECO:0000259" key="4">
    <source>
        <dbReference type="Pfam" id="PF13191"/>
    </source>
</evidence>
<dbReference type="GO" id="GO:0004016">
    <property type="term" value="F:adenylate cyclase activity"/>
    <property type="evidence" value="ECO:0007669"/>
    <property type="project" value="TreeGrafter"/>
</dbReference>
<proteinExistence type="predicted"/>
<dbReference type="GO" id="GO:0005524">
    <property type="term" value="F:ATP binding"/>
    <property type="evidence" value="ECO:0007669"/>
    <property type="project" value="UniProtKB-KW"/>
</dbReference>
<dbReference type="PANTHER" id="PTHR16305:SF28">
    <property type="entry name" value="GUANYLATE CYCLASE DOMAIN-CONTAINING PROTEIN"/>
    <property type="match status" value="1"/>
</dbReference>
<dbReference type="PANTHER" id="PTHR16305">
    <property type="entry name" value="TESTICULAR SOLUBLE ADENYLYL CYCLASE"/>
    <property type="match status" value="1"/>
</dbReference>
<feature type="non-terminal residue" evidence="5">
    <location>
        <position position="507"/>
    </location>
</feature>
<feature type="domain" description="Orc1-like AAA ATPase" evidence="4">
    <location>
        <begin position="10"/>
        <end position="137"/>
    </location>
</feature>
<dbReference type="Pfam" id="PF13191">
    <property type="entry name" value="AAA_16"/>
    <property type="match status" value="1"/>
</dbReference>
<dbReference type="InterPro" id="IPR011990">
    <property type="entry name" value="TPR-like_helical_dom_sf"/>
</dbReference>
<feature type="compositionally biased region" description="Basic residues" evidence="3">
    <location>
        <begin position="489"/>
        <end position="500"/>
    </location>
</feature>
<dbReference type="Gene3D" id="1.25.40.10">
    <property type="entry name" value="Tetratricopeptide repeat domain"/>
    <property type="match status" value="1"/>
</dbReference>
<evidence type="ECO:0000256" key="2">
    <source>
        <dbReference type="ARBA" id="ARBA00022840"/>
    </source>
</evidence>
<evidence type="ECO:0000313" key="5">
    <source>
        <dbReference type="EMBL" id="TMQ84423.1"/>
    </source>
</evidence>